<organism evidence="1">
    <name type="scientific">Rhizophora mucronata</name>
    <name type="common">Asiatic mangrove</name>
    <dbReference type="NCBI Taxonomy" id="61149"/>
    <lineage>
        <taxon>Eukaryota</taxon>
        <taxon>Viridiplantae</taxon>
        <taxon>Streptophyta</taxon>
        <taxon>Embryophyta</taxon>
        <taxon>Tracheophyta</taxon>
        <taxon>Spermatophyta</taxon>
        <taxon>Magnoliopsida</taxon>
        <taxon>eudicotyledons</taxon>
        <taxon>Gunneridae</taxon>
        <taxon>Pentapetalae</taxon>
        <taxon>rosids</taxon>
        <taxon>fabids</taxon>
        <taxon>Malpighiales</taxon>
        <taxon>Rhizophoraceae</taxon>
        <taxon>Rhizophora</taxon>
    </lineage>
</organism>
<sequence>MKLFLKCPYLHLLRNAIKTRKHERKKLNRARLLKHA</sequence>
<protein>
    <submittedName>
        <fullName evidence="1">Uncharacterized protein</fullName>
    </submittedName>
</protein>
<dbReference type="AlphaFoldDB" id="A0A2P2QZ52"/>
<evidence type="ECO:0000313" key="1">
    <source>
        <dbReference type="EMBL" id="MBX72272.1"/>
    </source>
</evidence>
<dbReference type="EMBL" id="GGEC01091788">
    <property type="protein sequence ID" value="MBX72272.1"/>
    <property type="molecule type" value="Transcribed_RNA"/>
</dbReference>
<proteinExistence type="predicted"/>
<accession>A0A2P2QZ52</accession>
<reference evidence="1" key="1">
    <citation type="submission" date="2018-02" db="EMBL/GenBank/DDBJ databases">
        <title>Rhizophora mucronata_Transcriptome.</title>
        <authorList>
            <person name="Meera S.P."/>
            <person name="Sreeshan A."/>
            <person name="Augustine A."/>
        </authorList>
    </citation>
    <scope>NUCLEOTIDE SEQUENCE</scope>
    <source>
        <tissue evidence="1">Leaf</tissue>
    </source>
</reference>
<name>A0A2P2QZ52_RHIMU</name>